<proteinExistence type="predicted"/>
<dbReference type="Pfam" id="PF14341">
    <property type="entry name" value="PilX_N"/>
    <property type="match status" value="1"/>
</dbReference>
<organism evidence="2 3">
    <name type="scientific">Pelomonas aquatica</name>
    <dbReference type="NCBI Taxonomy" id="431058"/>
    <lineage>
        <taxon>Bacteria</taxon>
        <taxon>Pseudomonadati</taxon>
        <taxon>Pseudomonadota</taxon>
        <taxon>Betaproteobacteria</taxon>
        <taxon>Burkholderiales</taxon>
        <taxon>Sphaerotilaceae</taxon>
        <taxon>Roseateles</taxon>
    </lineage>
</organism>
<feature type="domain" description="Type 4 fimbrial biogenesis protein PilX N-terminal" evidence="1">
    <location>
        <begin position="16"/>
        <end position="67"/>
    </location>
</feature>
<sequence>MPTMMRSPLPSRRREQGAATLVVVMMLFLVMALLAAYANRGLMFEQRIAGSYARAALSQEVAEGGLEWALAQLNGPAIDANCKPLAVGGKRFADKYLQINPADRSIALTLSSYNGILADCTRDAANLGWACRCPDINTRVPPAAAAGTDLTPSFGILAQAGFRGGTIELRSLGCTDSVVDHCNSSDIGGRSKQQMALVRFYSKIALVSAVRTPPAAPLIVKGDLGISGTGLGLHNTDPRSAGSLLAIGGTWSGMNDSLMQSVPGTSLDQVRVQNDPTLSLPGTDVFKMYMGAASPRYFQHPSLRTVTCSGDCSDALLTAYNAGTRILWVAGSMNFSSNKTIGSLADPVLIIADGDISLSGPFVINGMVVATGSLGWNNTTGNPSLINGIVLVGKGMQTSGAMDIVYQQAIADQLSNRMGSFVRVPGSWIDNY</sequence>
<dbReference type="AlphaFoldDB" id="A0A9X4LKT3"/>
<evidence type="ECO:0000259" key="1">
    <source>
        <dbReference type="Pfam" id="PF14341"/>
    </source>
</evidence>
<evidence type="ECO:0000313" key="2">
    <source>
        <dbReference type="EMBL" id="MDG0864664.1"/>
    </source>
</evidence>
<name>A0A9X4LKT3_9BURK</name>
<dbReference type="RefSeq" id="WP_268153741.1">
    <property type="nucleotide sequence ID" value="NZ_JAPPUW010000027.1"/>
</dbReference>
<gene>
    <name evidence="2" type="ORF">EXJ73_19570</name>
</gene>
<dbReference type="EMBL" id="SGUG01000038">
    <property type="protein sequence ID" value="MDG0864664.1"/>
    <property type="molecule type" value="Genomic_DNA"/>
</dbReference>
<accession>A0A9X4LKT3</accession>
<comment type="caution">
    <text evidence="2">The sequence shown here is derived from an EMBL/GenBank/DDBJ whole genome shotgun (WGS) entry which is preliminary data.</text>
</comment>
<protein>
    <recommendedName>
        <fullName evidence="1">Type 4 fimbrial biogenesis protein PilX N-terminal domain-containing protein</fullName>
    </recommendedName>
</protein>
<evidence type="ECO:0000313" key="3">
    <source>
        <dbReference type="Proteomes" id="UP001152766"/>
    </source>
</evidence>
<reference evidence="2" key="1">
    <citation type="submission" date="2019-02" db="EMBL/GenBank/DDBJ databases">
        <title>Draft genome of the type strain Pelomonas aquatica CCUG 52575T.</title>
        <authorList>
            <person name="Gomila M."/>
            <person name="Lalucat J."/>
        </authorList>
    </citation>
    <scope>NUCLEOTIDE SEQUENCE</scope>
    <source>
        <strain evidence="2">CCUG 52575</strain>
    </source>
</reference>
<dbReference type="Proteomes" id="UP001152766">
    <property type="component" value="Unassembled WGS sequence"/>
</dbReference>
<dbReference type="InterPro" id="IPR025746">
    <property type="entry name" value="PilX_N_dom"/>
</dbReference>
<keyword evidence="3" id="KW-1185">Reference proteome</keyword>